<dbReference type="EMBL" id="AZDI01000001">
    <property type="protein sequence ID" value="KRK46585.1"/>
    <property type="molecule type" value="Genomic_DNA"/>
</dbReference>
<evidence type="ECO:0000256" key="4">
    <source>
        <dbReference type="ARBA" id="ARBA00022917"/>
    </source>
</evidence>
<dbReference type="PANTHER" id="PTHR15239">
    <property type="entry name" value="NUCLEAR EXPORT MEDIATOR FACTOR NEMF"/>
    <property type="match status" value="1"/>
</dbReference>
<accession>A0A0R1HLY8</accession>
<dbReference type="GO" id="GO:0000049">
    <property type="term" value="F:tRNA binding"/>
    <property type="evidence" value="ECO:0007669"/>
    <property type="project" value="UniProtKB-UniRule"/>
</dbReference>
<evidence type="ECO:0000259" key="6">
    <source>
        <dbReference type="Pfam" id="PF05670"/>
    </source>
</evidence>
<reference evidence="7 8" key="1">
    <citation type="journal article" date="2015" name="Genome Announc.">
        <title>Expanding the biotechnology potential of lactobacilli through comparative genomics of 213 strains and associated genera.</title>
        <authorList>
            <person name="Sun Z."/>
            <person name="Harris H.M."/>
            <person name="McCann A."/>
            <person name="Guo C."/>
            <person name="Argimon S."/>
            <person name="Zhang W."/>
            <person name="Yang X."/>
            <person name="Jeffery I.B."/>
            <person name="Cooney J.C."/>
            <person name="Kagawa T.F."/>
            <person name="Liu W."/>
            <person name="Song Y."/>
            <person name="Salvetti E."/>
            <person name="Wrobel A."/>
            <person name="Rasinkangas P."/>
            <person name="Parkhill J."/>
            <person name="Rea M.C."/>
            <person name="O'Sullivan O."/>
            <person name="Ritari J."/>
            <person name="Douillard F.P."/>
            <person name="Paul Ross R."/>
            <person name="Yang R."/>
            <person name="Briner A.E."/>
            <person name="Felis G.E."/>
            <person name="de Vos W.M."/>
            <person name="Barrangou R."/>
            <person name="Klaenhammer T.R."/>
            <person name="Caufield P.W."/>
            <person name="Cui Y."/>
            <person name="Zhang H."/>
            <person name="O'Toole P.W."/>
        </authorList>
    </citation>
    <scope>NUCLEOTIDE SEQUENCE [LARGE SCALE GENOMIC DNA]</scope>
    <source>
        <strain evidence="7 8">DSM 15638</strain>
    </source>
</reference>
<evidence type="ECO:0000256" key="2">
    <source>
        <dbReference type="ARBA" id="ARBA00022730"/>
    </source>
</evidence>
<feature type="domain" description="NFACT RNA-binding" evidence="6">
    <location>
        <begin position="450"/>
        <end position="538"/>
    </location>
</feature>
<dbReference type="AlphaFoldDB" id="A0A0R1HLY8"/>
<dbReference type="Gene3D" id="2.30.310.10">
    <property type="entry name" value="ibrinogen binding protein from staphylococcus aureus domain"/>
    <property type="match status" value="1"/>
</dbReference>
<organism evidence="7 8">
    <name type="scientific">Dellaglioa algida DSM 15638</name>
    <dbReference type="NCBI Taxonomy" id="1423719"/>
    <lineage>
        <taxon>Bacteria</taxon>
        <taxon>Bacillati</taxon>
        <taxon>Bacillota</taxon>
        <taxon>Bacilli</taxon>
        <taxon>Lactobacillales</taxon>
        <taxon>Lactobacillaceae</taxon>
        <taxon>Dellaglioa</taxon>
    </lineage>
</organism>
<proteinExistence type="inferred from homology"/>
<dbReference type="InterPro" id="IPR051608">
    <property type="entry name" value="RQC_Subunit_NEMF"/>
</dbReference>
<protein>
    <recommendedName>
        <fullName evidence="5">Rqc2 homolog RqcH</fullName>
        <shortName evidence="5">RqcH</shortName>
    </recommendedName>
</protein>
<dbReference type="OrthoDB" id="9766163at2"/>
<gene>
    <name evidence="5" type="primary">rqcH</name>
    <name evidence="7" type="ORF">FC66_GL000208</name>
</gene>
<evidence type="ECO:0000256" key="3">
    <source>
        <dbReference type="ARBA" id="ARBA00022884"/>
    </source>
</evidence>
<dbReference type="Pfam" id="PF05833">
    <property type="entry name" value="NFACT_N"/>
    <property type="match status" value="1"/>
</dbReference>
<dbReference type="Proteomes" id="UP000051450">
    <property type="component" value="Unassembled WGS sequence"/>
</dbReference>
<keyword evidence="8" id="KW-1185">Reference proteome</keyword>
<name>A0A0R1HLY8_9LACO</name>
<dbReference type="HAMAP" id="MF_00844_B">
    <property type="entry name" value="RqcH_B"/>
    <property type="match status" value="1"/>
</dbReference>
<evidence type="ECO:0000256" key="1">
    <source>
        <dbReference type="ARBA" id="ARBA00022555"/>
    </source>
</evidence>
<dbReference type="InterPro" id="IPR008532">
    <property type="entry name" value="NFACT_RNA-bd"/>
</dbReference>
<keyword evidence="4 5" id="KW-0648">Protein biosynthesis</keyword>
<dbReference type="PATRIC" id="fig|1423719.4.peg.210"/>
<keyword evidence="3 5" id="KW-0694">RNA-binding</keyword>
<dbReference type="STRING" id="1423719.FC66_GL000208"/>
<dbReference type="PANTHER" id="PTHR15239:SF6">
    <property type="entry name" value="RIBOSOME QUALITY CONTROL COMPLEX SUBUNIT NEMF"/>
    <property type="match status" value="1"/>
</dbReference>
<dbReference type="Pfam" id="PF05670">
    <property type="entry name" value="NFACT-R_1"/>
    <property type="match status" value="1"/>
</dbReference>
<evidence type="ECO:0000256" key="5">
    <source>
        <dbReference type="HAMAP-Rule" id="MF_00844"/>
    </source>
</evidence>
<dbReference type="Gene3D" id="3.40.970.40">
    <property type="entry name" value="fibrinogen binding protein from staphylococcus aureus domain like"/>
    <property type="match status" value="1"/>
</dbReference>
<dbReference type="RefSeq" id="WP_057973528.1">
    <property type="nucleotide sequence ID" value="NZ_AZDI01000001.1"/>
</dbReference>
<dbReference type="GO" id="GO:0043023">
    <property type="term" value="F:ribosomal large subunit binding"/>
    <property type="evidence" value="ECO:0007669"/>
    <property type="project" value="UniProtKB-UniRule"/>
</dbReference>
<evidence type="ECO:0000313" key="7">
    <source>
        <dbReference type="EMBL" id="KRK46585.1"/>
    </source>
</evidence>
<comment type="subunit">
    <text evidence="5">Associates with stalled 50S ribosomal subunits. Binds to RqcP.</text>
</comment>
<keyword evidence="2 5" id="KW-0699">rRNA-binding</keyword>
<sequence>MSFDGVFTHAMISELRTKLIGGRVSKISQPYPNEVIITIRANRKNQPLLLSAHSSYARAQITNIPYSNPKTPTNFTMMLRKYLESGQLVAIDQIDNDRIINFSFLTRNELGDEQPLILSLEMMGRYSNCLLVNPTNAKVLDTIKHISSDQNRYRMLIPGATYRQPPAQDKLNPFTDTTDAFKSLLSEFPNKDVLAKELQNRYQGLAGQSSLDLATALHADTKNLDNSWKKFFTQFDTPVPTILSGKKLDFSAIPNVELTTGQSFDSLSEMLDTYYLDKANKDRVQQQGSHLIRVVKNELKKNRGKQKKLEKTLKNTETADLLRVQGELLTTYLHLVKQGMTEISLPNFYDNEKEMTIPLSNQISPSKNAQKYFKKYQKQKNAVIFVNEQLLLNQKEINYLEEIQSEIELAEPKDLPDIKIELQQQGLLKEQKLNKNKKAIKVKLSKPDEYYATDGTLISVGKNNLQNDQLTMKTANKSDIWLHAKNIPGSHVIIHSSDPSDETVTEAANLAAYFSKYRQSASVPVDYIQVKRIKKPNGSKPGFVVYEGQNSTFITPDLQKIMAMRRK</sequence>
<comment type="caution">
    <text evidence="7">The sequence shown here is derived from an EMBL/GenBank/DDBJ whole genome shotgun (WGS) entry which is preliminary data.</text>
</comment>
<comment type="function">
    <text evidence="5">Key component of the ribosome quality control system (RQC), a ribosome-associated complex that mediates the extraction of incompletely synthesized nascent chains from stalled ribosomes and their subsequent degradation. RqcH recruits Ala-charged tRNA, and with RqcP directs the elongation of stalled nascent chains on 50S ribosomal subunits, leading to non-templated C-terminal alanine extensions (Ala tail). The Ala tail promotes nascent chain degradation. May add between 1 and at least 8 Ala residues. Binds to stalled 50S ribosomal subunits.</text>
</comment>
<dbReference type="InterPro" id="IPR043682">
    <property type="entry name" value="RqcH_bacterial"/>
</dbReference>
<evidence type="ECO:0000313" key="8">
    <source>
        <dbReference type="Proteomes" id="UP000051450"/>
    </source>
</evidence>
<dbReference type="FunFam" id="2.30.310.10:FF:000004">
    <property type="entry name" value="Fibronectin-binding protein A"/>
    <property type="match status" value="1"/>
</dbReference>
<dbReference type="GO" id="GO:1990112">
    <property type="term" value="C:RQC complex"/>
    <property type="evidence" value="ECO:0007669"/>
    <property type="project" value="TreeGrafter"/>
</dbReference>
<keyword evidence="1 5" id="KW-0820">tRNA-binding</keyword>
<comment type="similarity">
    <text evidence="5">Belongs to the NEMF family.</text>
</comment>
<dbReference type="GO" id="GO:0019843">
    <property type="term" value="F:rRNA binding"/>
    <property type="evidence" value="ECO:0007669"/>
    <property type="project" value="UniProtKB-UniRule"/>
</dbReference>
<dbReference type="GO" id="GO:0072344">
    <property type="term" value="P:rescue of stalled ribosome"/>
    <property type="evidence" value="ECO:0007669"/>
    <property type="project" value="UniProtKB-UniRule"/>
</dbReference>